<accession>A0ABW5REY0</accession>
<protein>
    <submittedName>
        <fullName evidence="4">Sulfatase</fullName>
    </submittedName>
</protein>
<dbReference type="PANTHER" id="PTHR42693">
    <property type="entry name" value="ARYLSULFATASE FAMILY MEMBER"/>
    <property type="match status" value="1"/>
</dbReference>
<evidence type="ECO:0000313" key="4">
    <source>
        <dbReference type="EMBL" id="MFD2673637.1"/>
    </source>
</evidence>
<keyword evidence="2" id="KW-0378">Hydrolase</keyword>
<dbReference type="Pfam" id="PF00884">
    <property type="entry name" value="Sulfatase"/>
    <property type="match status" value="1"/>
</dbReference>
<dbReference type="InterPro" id="IPR050738">
    <property type="entry name" value="Sulfatase"/>
</dbReference>
<evidence type="ECO:0000259" key="3">
    <source>
        <dbReference type="Pfam" id="PF00884"/>
    </source>
</evidence>
<dbReference type="InterPro" id="IPR000917">
    <property type="entry name" value="Sulfatase_N"/>
</dbReference>
<evidence type="ECO:0000313" key="5">
    <source>
        <dbReference type="Proteomes" id="UP001597497"/>
    </source>
</evidence>
<comment type="caution">
    <text evidence="4">The sequence shown here is derived from an EMBL/GenBank/DDBJ whole genome shotgun (WGS) entry which is preliminary data.</text>
</comment>
<feature type="domain" description="Sulfatase N-terminal" evidence="3">
    <location>
        <begin position="2"/>
        <end position="281"/>
    </location>
</feature>
<keyword evidence="5" id="KW-1185">Reference proteome</keyword>
<dbReference type="SUPFAM" id="SSF53649">
    <property type="entry name" value="Alkaline phosphatase-like"/>
    <property type="match status" value="1"/>
</dbReference>
<dbReference type="Gene3D" id="3.40.720.10">
    <property type="entry name" value="Alkaline Phosphatase, subunit A"/>
    <property type="match status" value="1"/>
</dbReference>
<comment type="similarity">
    <text evidence="1">Belongs to the sulfatase family.</text>
</comment>
<gene>
    <name evidence="4" type="ORF">ACFSUC_18970</name>
</gene>
<dbReference type="CDD" id="cd16027">
    <property type="entry name" value="SGSH"/>
    <property type="match status" value="1"/>
</dbReference>
<dbReference type="EMBL" id="JBHUMM010000045">
    <property type="protein sequence ID" value="MFD2673637.1"/>
    <property type="molecule type" value="Genomic_DNA"/>
</dbReference>
<proteinExistence type="inferred from homology"/>
<evidence type="ECO:0000256" key="2">
    <source>
        <dbReference type="ARBA" id="ARBA00022801"/>
    </source>
</evidence>
<dbReference type="Proteomes" id="UP001597497">
    <property type="component" value="Unassembled WGS sequence"/>
</dbReference>
<name>A0ABW5REY0_9BACL</name>
<dbReference type="RefSeq" id="WP_379931222.1">
    <property type="nucleotide sequence ID" value="NZ_JBHUMM010000045.1"/>
</dbReference>
<reference evidence="5" key="1">
    <citation type="journal article" date="2019" name="Int. J. Syst. Evol. Microbiol.">
        <title>The Global Catalogue of Microorganisms (GCM) 10K type strain sequencing project: providing services to taxonomists for standard genome sequencing and annotation.</title>
        <authorList>
            <consortium name="The Broad Institute Genomics Platform"/>
            <consortium name="The Broad Institute Genome Sequencing Center for Infectious Disease"/>
            <person name="Wu L."/>
            <person name="Ma J."/>
        </authorList>
    </citation>
    <scope>NUCLEOTIDE SEQUENCE [LARGE SCALE GENOMIC DNA]</scope>
    <source>
        <strain evidence="5">KCTC 33676</strain>
    </source>
</reference>
<sequence length="449" mass="51174">MNIIYIHTHDTGTYIQPYGHQVPTPNLMKLAKEGLVFRQMYSAAPTCSASRSAMMTGMSPHSCGMNGLAHRGFRLHDYEQHMASWFRKAGVDTVLCGIQHEAPDREMIGYSQILNAPYKLDQSVESLAEMDRHHASLAADFIQQSHERPFFLSLGLYQTHREFPQVSPASAHYVTPPFPLYDSPQNRTDMAAYIESAKGMDDCVGIVLRALESAACRADTLVVFSTDHGLAFPRMKCNLLDTGIKVAFMVRFPDGHRQGEVSDALVSQIDVFPTFCQWLGVDSPPWLQGSSMMPLMNGEVDVIRDHCFAEVSYHAAYEPMRMIRSKRYKLIRRYDHLAHRIAANIDDSVSKDFLVEHGYLKGTEPSDMLFDLYMDPVERVNVREQEDYREVYEDLSQRLDRWMEETADPLQYHPVVPLPKQAVVNRQDAISPNERLTDVWPEESAYSDK</sequence>
<dbReference type="PANTHER" id="PTHR42693:SF53">
    <property type="entry name" value="ENDO-4-O-SULFATASE"/>
    <property type="match status" value="1"/>
</dbReference>
<dbReference type="InterPro" id="IPR017850">
    <property type="entry name" value="Alkaline_phosphatase_core_sf"/>
</dbReference>
<organism evidence="4 5">
    <name type="scientific">Marinicrinis sediminis</name>
    <dbReference type="NCBI Taxonomy" id="1652465"/>
    <lineage>
        <taxon>Bacteria</taxon>
        <taxon>Bacillati</taxon>
        <taxon>Bacillota</taxon>
        <taxon>Bacilli</taxon>
        <taxon>Bacillales</taxon>
        <taxon>Paenibacillaceae</taxon>
    </lineage>
</organism>
<evidence type="ECO:0000256" key="1">
    <source>
        <dbReference type="ARBA" id="ARBA00008779"/>
    </source>
</evidence>